<keyword evidence="1" id="KW-0614">Plasmid</keyword>
<evidence type="ECO:0000313" key="1">
    <source>
        <dbReference type="EMBL" id="AJM87296.1"/>
    </source>
</evidence>
<sequence length="374" mass="44926">MDSKLRDLIKEYYEYKNMDRREFYYYDETNNSRMFRLKNDSFNVNPFQKFSLGGLVSEKEIINDNHNELWNKLKINSNIPELKSKYIFKKSDDFLESIDTKNIELILEYIKIKGYNLHFNYLNLLWLTIVDIVDNSYDNSKNNSIKRIYNPQLLKQELYLKVKNDIPWLEKLFKKYNFPNLVEQKELNDFYTEFAQYLSKQSNQNEYTKVLIDLFTNTVIKDNLFSGEESHIYIKDFSALYTINSKILIHSKHSFDEEMHIKEKIKSFSNSNIHWYKSHEHRTIQLCDCVIAIINRFINFIENNSYTNLKEQLVYAFDVAESPRLRRNLTLLGFLLNKSYLHEPLNRRLTTIDETAIKYEEFVSKLSSLSKLSF</sequence>
<dbReference type="InterPro" id="IPR024524">
    <property type="entry name" value="DUF3800"/>
</dbReference>
<dbReference type="EMBL" id="KJ922127">
    <property type="protein sequence ID" value="AJM87296.1"/>
    <property type="molecule type" value="Genomic_DNA"/>
</dbReference>
<dbReference type="AlphaFoldDB" id="A0A0C5BCV2"/>
<accession>A0A0C5BCV2</accession>
<geneLocation type="plasmid" evidence="1">
    <name>pLRSA417</name>
</geneLocation>
<reference evidence="1" key="1">
    <citation type="journal article" date="2015" name="Antimicrob. Agents Chemother.">
        <title>Dissemination of the Same cfr-Carrying Plasmid among Methicillin-Resistant Staphylococcus aureus and Coagulase-Negative Staphylococcal Isolates in China.</title>
        <authorList>
            <person name="Cai J.C."/>
            <person name="Hu Y.Y."/>
            <person name="Zhou H.W."/>
            <person name="Chen G.X."/>
            <person name="Zhang R."/>
        </authorList>
    </citation>
    <scope>NUCLEOTIDE SEQUENCE</scope>
    <source>
        <strain evidence="1">417</strain>
        <plasmid evidence="1">pLRSA417</plasmid>
    </source>
</reference>
<proteinExistence type="predicted"/>
<dbReference type="RefSeq" id="WP_030061435.1">
    <property type="nucleotide sequence ID" value="NZ_CP048644.1"/>
</dbReference>
<organism evidence="1">
    <name type="scientific">Staphylococcus aureus</name>
    <dbReference type="NCBI Taxonomy" id="1280"/>
    <lineage>
        <taxon>Bacteria</taxon>
        <taxon>Bacillati</taxon>
        <taxon>Bacillota</taxon>
        <taxon>Bacilli</taxon>
        <taxon>Bacillales</taxon>
        <taxon>Staphylococcaceae</taxon>
        <taxon>Staphylococcus</taxon>
    </lineage>
</organism>
<name>A0A0C5BCV2_STAAU</name>
<dbReference type="Pfam" id="PF12686">
    <property type="entry name" value="DUF3800"/>
    <property type="match status" value="1"/>
</dbReference>
<protein>
    <submittedName>
        <fullName evidence="1">Uncharacterized protein</fullName>
    </submittedName>
</protein>